<comment type="caution">
    <text evidence="1">The sequence shown here is derived from an EMBL/GenBank/DDBJ whole genome shotgun (WGS) entry which is preliminary data.</text>
</comment>
<reference evidence="1 2" key="1">
    <citation type="submission" date="2024-09" db="EMBL/GenBank/DDBJ databases">
        <authorList>
            <person name="Sun Q."/>
            <person name="Mori K."/>
        </authorList>
    </citation>
    <scope>NUCLEOTIDE SEQUENCE [LARGE SCALE GENOMIC DNA]</scope>
    <source>
        <strain evidence="1 2">KCTC 23076</strain>
    </source>
</reference>
<evidence type="ECO:0000313" key="1">
    <source>
        <dbReference type="EMBL" id="MFC0677536.1"/>
    </source>
</evidence>
<dbReference type="EMBL" id="JBHLTG010000001">
    <property type="protein sequence ID" value="MFC0677536.1"/>
    <property type="molecule type" value="Genomic_DNA"/>
</dbReference>
<organism evidence="1 2">
    <name type="scientific">Lysobacter korlensis</name>
    <dbReference type="NCBI Taxonomy" id="553636"/>
    <lineage>
        <taxon>Bacteria</taxon>
        <taxon>Pseudomonadati</taxon>
        <taxon>Pseudomonadota</taxon>
        <taxon>Gammaproteobacteria</taxon>
        <taxon>Lysobacterales</taxon>
        <taxon>Lysobacteraceae</taxon>
        <taxon>Lysobacter</taxon>
    </lineage>
</organism>
<accession>A0ABV6RL68</accession>
<protein>
    <submittedName>
        <fullName evidence="1">Uncharacterized protein</fullName>
    </submittedName>
</protein>
<name>A0ABV6RL68_9GAMM</name>
<gene>
    <name evidence="1" type="ORF">ACFFGH_06685</name>
</gene>
<proteinExistence type="predicted"/>
<evidence type="ECO:0000313" key="2">
    <source>
        <dbReference type="Proteomes" id="UP001589896"/>
    </source>
</evidence>
<dbReference type="Proteomes" id="UP001589896">
    <property type="component" value="Unassembled WGS sequence"/>
</dbReference>
<keyword evidence="2" id="KW-1185">Reference proteome</keyword>
<dbReference type="RefSeq" id="WP_386666165.1">
    <property type="nucleotide sequence ID" value="NZ_JBHLTG010000001.1"/>
</dbReference>
<sequence length="81" mass="9346">MDFTWHPYLRGPGLAFNGLFVALLENLDDGRARVVLHPNLPAKLRHEFVESEAHGRRYVEAWTKRWDSELRELYGPGGAIE</sequence>